<reference evidence="1" key="1">
    <citation type="submission" date="2018-05" db="EMBL/GenBank/DDBJ databases">
        <authorList>
            <person name="Lanie J.A."/>
            <person name="Ng W.-L."/>
            <person name="Kazmierczak K.M."/>
            <person name="Andrzejewski T.M."/>
            <person name="Davidsen T.M."/>
            <person name="Wayne K.J."/>
            <person name="Tettelin H."/>
            <person name="Glass J.I."/>
            <person name="Rusch D."/>
            <person name="Podicherti R."/>
            <person name="Tsui H.-C.T."/>
            <person name="Winkler M.E."/>
        </authorList>
    </citation>
    <scope>NUCLEOTIDE SEQUENCE</scope>
</reference>
<evidence type="ECO:0000313" key="1">
    <source>
        <dbReference type="EMBL" id="SUZ85210.1"/>
    </source>
</evidence>
<accession>A0A381R155</accession>
<gene>
    <name evidence="1" type="ORF">METZ01_LOCUS38064</name>
</gene>
<protein>
    <submittedName>
        <fullName evidence="1">Uncharacterized protein</fullName>
    </submittedName>
</protein>
<name>A0A381R155_9ZZZZ</name>
<sequence length="23" mass="2703">MQNKLRKVTSILLTQDCNKLWLG</sequence>
<dbReference type="AlphaFoldDB" id="A0A381R155"/>
<dbReference type="EMBL" id="UINC01001625">
    <property type="protein sequence ID" value="SUZ85210.1"/>
    <property type="molecule type" value="Genomic_DNA"/>
</dbReference>
<organism evidence="1">
    <name type="scientific">marine metagenome</name>
    <dbReference type="NCBI Taxonomy" id="408172"/>
    <lineage>
        <taxon>unclassified sequences</taxon>
        <taxon>metagenomes</taxon>
        <taxon>ecological metagenomes</taxon>
    </lineage>
</organism>
<proteinExistence type="predicted"/>